<name>A0AAD9KGR6_RIDPI</name>
<evidence type="ECO:0000313" key="2">
    <source>
        <dbReference type="Proteomes" id="UP001209878"/>
    </source>
</evidence>
<dbReference type="AlphaFoldDB" id="A0AAD9KGR6"/>
<dbReference type="Proteomes" id="UP001209878">
    <property type="component" value="Unassembled WGS sequence"/>
</dbReference>
<organism evidence="1 2">
    <name type="scientific">Ridgeia piscesae</name>
    <name type="common">Tubeworm</name>
    <dbReference type="NCBI Taxonomy" id="27915"/>
    <lineage>
        <taxon>Eukaryota</taxon>
        <taxon>Metazoa</taxon>
        <taxon>Spiralia</taxon>
        <taxon>Lophotrochozoa</taxon>
        <taxon>Annelida</taxon>
        <taxon>Polychaeta</taxon>
        <taxon>Sedentaria</taxon>
        <taxon>Canalipalpata</taxon>
        <taxon>Sabellida</taxon>
        <taxon>Siboglinidae</taxon>
        <taxon>Ridgeia</taxon>
    </lineage>
</organism>
<evidence type="ECO:0000313" key="1">
    <source>
        <dbReference type="EMBL" id="KAK2171274.1"/>
    </source>
</evidence>
<reference evidence="1" key="1">
    <citation type="journal article" date="2023" name="Mol. Biol. Evol.">
        <title>Third-Generation Sequencing Reveals the Adaptive Role of the Epigenome in Three Deep-Sea Polychaetes.</title>
        <authorList>
            <person name="Perez M."/>
            <person name="Aroh O."/>
            <person name="Sun Y."/>
            <person name="Lan Y."/>
            <person name="Juniper S.K."/>
            <person name="Young C.R."/>
            <person name="Angers B."/>
            <person name="Qian P.Y."/>
        </authorList>
    </citation>
    <scope>NUCLEOTIDE SEQUENCE</scope>
    <source>
        <strain evidence="1">R07B-5</strain>
    </source>
</reference>
<proteinExistence type="predicted"/>
<comment type="caution">
    <text evidence="1">The sequence shown here is derived from an EMBL/GenBank/DDBJ whole genome shotgun (WGS) entry which is preliminary data.</text>
</comment>
<sequence>MKVISLAGITCNRETEMLILTMYFKKYLKVFLNVKYYRKVFKNKYF</sequence>
<protein>
    <submittedName>
        <fullName evidence="1">Uncharacterized protein</fullName>
    </submittedName>
</protein>
<dbReference type="EMBL" id="JAODUO010001084">
    <property type="protein sequence ID" value="KAK2171274.1"/>
    <property type="molecule type" value="Genomic_DNA"/>
</dbReference>
<gene>
    <name evidence="1" type="ORF">NP493_1085g00063</name>
</gene>
<accession>A0AAD9KGR6</accession>
<keyword evidence="2" id="KW-1185">Reference proteome</keyword>